<name>A0ABQ9Y5V2_9EUKA</name>
<keyword evidence="6" id="KW-1185">Reference proteome</keyword>
<feature type="region of interest" description="Disordered" evidence="3">
    <location>
        <begin position="1224"/>
        <end position="1253"/>
    </location>
</feature>
<feature type="compositionally biased region" description="Basic and acidic residues" evidence="3">
    <location>
        <begin position="3192"/>
        <end position="3216"/>
    </location>
</feature>
<comment type="caution">
    <text evidence="5">The sequence shown here is derived from an EMBL/GenBank/DDBJ whole genome shotgun (WGS) entry which is preliminary data.</text>
</comment>
<dbReference type="PANTHER" id="PTHR46654:SF1">
    <property type="entry name" value="E3 UBIQUITIN-PROTEIN LIGASE HECTD3"/>
    <property type="match status" value="1"/>
</dbReference>
<evidence type="ECO:0000256" key="3">
    <source>
        <dbReference type="SAM" id="MobiDB-lite"/>
    </source>
</evidence>
<reference evidence="5 6" key="1">
    <citation type="journal article" date="2022" name="bioRxiv">
        <title>Genomics of Preaxostyla Flagellates Illuminates Evolutionary Transitions and the Path Towards Mitochondrial Loss.</title>
        <authorList>
            <person name="Novak L.V.F."/>
            <person name="Treitli S.C."/>
            <person name="Pyrih J."/>
            <person name="Halakuc P."/>
            <person name="Pipaliya S.V."/>
            <person name="Vacek V."/>
            <person name="Brzon O."/>
            <person name="Soukal P."/>
            <person name="Eme L."/>
            <person name="Dacks J.B."/>
            <person name="Karnkowska A."/>
            <person name="Elias M."/>
            <person name="Hampl V."/>
        </authorList>
    </citation>
    <scope>NUCLEOTIDE SEQUENCE [LARGE SCALE GENOMIC DNA]</scope>
    <source>
        <strain evidence="5">NAU3</strain>
        <tissue evidence="5">Gut</tissue>
    </source>
</reference>
<dbReference type="Gene3D" id="3.30.2410.10">
    <property type="entry name" value="Hect, E3 ligase catalytic domain"/>
    <property type="match status" value="1"/>
</dbReference>
<dbReference type="Gene3D" id="3.90.1750.10">
    <property type="entry name" value="Hect, E3 ligase catalytic domains"/>
    <property type="match status" value="1"/>
</dbReference>
<feature type="region of interest" description="Disordered" evidence="3">
    <location>
        <begin position="2277"/>
        <end position="2296"/>
    </location>
</feature>
<feature type="region of interest" description="Disordered" evidence="3">
    <location>
        <begin position="3540"/>
        <end position="3582"/>
    </location>
</feature>
<accession>A0ABQ9Y5V2</accession>
<feature type="compositionally biased region" description="Low complexity" evidence="3">
    <location>
        <begin position="2490"/>
        <end position="2499"/>
    </location>
</feature>
<organism evidence="5 6">
    <name type="scientific">Blattamonas nauphoetae</name>
    <dbReference type="NCBI Taxonomy" id="2049346"/>
    <lineage>
        <taxon>Eukaryota</taxon>
        <taxon>Metamonada</taxon>
        <taxon>Preaxostyla</taxon>
        <taxon>Oxymonadida</taxon>
        <taxon>Blattamonas</taxon>
    </lineage>
</organism>
<sequence length="5135" mass="574779">MLVLNTQNQQFVQKKSFKGEIPKLSLTTFEHSSTISLSFCCTLIKALSHNNPTILPLCMQSLDQSLSKFPPLSLRNQPLTLFSELEELTLSLPKESIGNRLLQAIIFLQLAIITGRLRYSLQLISILRTLSPISQNESQTPDKSVTDSLNKLNSLINVFLSKTPLTSISPNIESFLQSQTLKFSPTSVPKLSSMDLSIVRSVSNGQYIFLLTKPGYLIQVGTGASGTVPEKVYNYAQTCTAEDMTITLQNPVSPDLLSLKDNRVAIAFHNSFLNPKSKPIMKVYDSRTLHHIEDVYSSFQATDDQSKTTIPVPPIHVIFSRLRHFSPKLQSNLDKERQNLSSAKLSTAEQPNEETDNPEKGQDWKNSSTQLLKDDEIYERCIPPTFLIPPQPSSDDISLHSNLSSLTFLTRFFSDEEHIFLLSVPENQTTKPNLVYYGVLLVFSAKTFSLLSQHLIDFSTFTAPAICSSCQISLKPSNASQCLQCSSDSGPTIFFCDECIRSGRTTINHHSLHTYSTYKQTKDTLFNTKDFLSNNFISNGQVLCTSSNAGPESRNFRYTTFALSHQITAELLSITGMAKECLYEDLSFAKASTGLTNNKGITGLFYPFAVDCSDKTIQLAKTLFAEFESLLLSKSTSDSDEQHSSLVSCLTNYSIFLSLVLQNFSFISGSSYTPESFGLDTDTQQSLVAHAERIRDQDSDQNTKQVQNTPTDDVVKQLRTKIGELTTSLVLKSIQLKGDENMMVRVISRLIQSNIPLEGQTEVAESTQVLSLPLNANNSSIHQFFVSFTKSLVQPLDQFIFSTIHTLVDSPPTSTEDSTSSPLETLLPFLLLSAEHESFVSFSSLFGTVTPLTNTPASKFLFSFARLLTAHFTTLIEEKNKQDLPLSAYDISFHPLFRSFVTFASMLLIIGDRHLKRIEFVLKEAQNETKTKLTKEHTDMVIQSLSNDLVYTSVRFVLSFIHLHAASHSLSQVLSKHTLQLEASLSTFISTFISAVSTPASSTSLTFSPFNHPSDFTSFIANPFNPVEISTHALINGYSNFTPDCTPVVVATNHPYSNNEKWHKLVAVPYATSYQLTFHESCKTESGCDYMSIWEVSLVDTQQRPGKRLYHWSGRDFQRKISINQRSFFIGFESDGSGTDWGFHVSIAPVIPVVVRSFGVVAEVDWLIGSVNSKFGEIALHPLKAGKRHTIDVLQKASELRRKGKIQPFTPTIHTDWSMTPIDPSDFLVPEPSEPAPAPTEEDEKKDTLPSAEWKGSGFRRSLLLDESSVTSGVLFKNGFEASFLRALRDHVGLTEDAVISEVLSATDKDICVALGKALGQTMNDEQMKTKKLFSVFESLLVPHHSTHNPLISFFISQKALPSLPPRAQPSLPTLLSHVFAAVLSIQSPSITSTLISLFTSLSSNPTASPQWTVSGEHEKTLLSAWKLTLDIVSQISRNAVGNGPAAFAVLSSELLLRAGLLVMRKESILFSETSEESGENINDALFTFLFQISSVQFIRTIFFQSATNTCRSVFLSALSDRFDDTDKQMMPLSAIQLGELESQFAASDDPLQIIRPVLSQTQNEKIQKLFVTIAKYIVRSAEMIEKDVVENNTQFVEHSTSFRSLLKLATRIFALAPSVGLLEQHNLLQTLKRILMIDLHSHSAVIDLKDAVLVVFKSLFSLFSNQTSFQTSEHSALAKTRVDLFSILRDVFVFSASAFINARLLSGRSVRRRVSDPLSKDPQHTLTSVTLPIPDNIAAHSLTLLAGVLRSHPEMINDTSIVTDHCINILVESMLFGSNIILSCAHSVVDQIVLLGRLSPTHIMTIQNIKIELLDVLMVTVFLVQHVIYRHLPRTLPHSSPTSTRFDAIMSVIDLVVLVSLFDITYRMEPRLHLSHPQSFFLWRTNVASSPALLDAMQREWQLSDEEMAKGKKWLAKTTKLTIENSKEMTVFEYKDGAIIETTQPIPDSIQQQTTSPSEETENLSSDHELYLFQTAFMNWFVAPLSLTRTHTLIQNGGQTEQLLISLLSKNETNTKTYPEWVTTINNRFKASILALPSVLSRTIPWLDKTKPRDEPISSTPFSIDDESYMAILDADASLRVLVGDQRDTLRVGSRVKHLITHKVGYVVSCSTNSLYAGVSFDTKPEQITNVPFQLLSVISQTAQYVPELVKDEKVIDTIFDLFNLQKDHGQIYQTMSKTPSLHHSTVYYLYSASLIFSSVRMNCLKFLQVTPLTPSLMNHQSAQSVFAQVLNMACLLSSGESDDATKQREVDITTVFVCTFFRFDHNEADASLKLENGEQLPSSTTPAVEQPSKPKVNINDTHLAEWENDFSSVGTTLLFSYCHRCKSLQAVKCDCGSPVLTRHQVRNNHFWCPTEQNWQLLSDRANCVCMNPPSDRKLSFFFAIINKNEWTHLLSSATADTDPMASLFFCPETSVLRLPFNGDTKLFVSDGDLVDNDGATFSLSVIKHPRLKIDPKDIWEYQMYKIGKREVGKPKKKKTKRDSDSDSESSSDIPPDDWCLARTGSHATPAEKTDAPRFSMQLANYDSPKWNVINCYVNYTFLNSIAPLPRHKLIASSVQETFQVSVEKQFLDLVRTINTESLPTPLDSQVSASKRIIPTVITTTRYTYPSLTPKDILEVKSIPSDTHPILHPAQVSMFIHLLNPKPRQRVLVVGFDPHSLSIPLAHFVRPFGFVIQTYTPDLDEVVEVETRTHGSQRFEWDAVTNEAFKEFSKLREKGRAGQYRPAYDHVQHRALHANHFMTQSNIFAMSPNLFEFDKIVFTNRCNPVHLLAAATLLSHKPDSAILYPDNQTSSMTLLTFNDKAMADGVKFQRVGLMNYRSHTLTLPSCVSDASEIWKTPEASADEAIHELMVPHHVLKIADMNESFTGQLNLQNPKPPDFGQAEYLYSAILCNQLHICTNNGGSFCGSYERGKDIIRQKEEQIRQNPTTWKETKLFSTSTLSRRDMEEYRLVSSHDGYVRQPIFMCHPCFGDGEGACTPCLIRCHTHTSSQEKQILKKRKEMGNSKGKLNREKRKFRNSRYFCDCGPSKFHGKLYTCNSKDAFSSVPTSILVAPSSLPKPANHPADLPFVGELMWLCPSEEIFAPHFLTTEEAQKLAKKDKKVVIAGIMTEELYAHLLGLPEPDAETTGFVFEESEAEKEASPSSSVDREKLSGLQMLMTSLAFRQQQDLLNRKFEPVQPKPVASPKEQTQKEKSPKVGEVKQETRPKRRPEPESDSDSIEEIATEGHYRLSQLNARSQHEPGTTSRPSATSGRDEKEEEDSGDDADNEEDEDDGQELTADQLRELAMLMQMMGQMGDLDDDDSSDFVHESDEEESSDGSKDEAFHRFGAGDQGLNGGSDSESDSDDSDDEDDSIFERIELPFRSPQDVSDSSDSDDSVIVQAEQSNRFNNIPIDWRNDLCYGEPLPFGLDDETIQPSALDQIISTNTGTDETPSLGDVVKPRLKQEELKQLKRLREAQRGKRQKGKEGPAEEDLISKYRNQKLLDLAHDDQSRPQQAAQAPGSGESSEEDEFDTLLAGTTADDDGKDASFKEAFRKWQEKKVRDPTTRPNRDESNSDSDSDESQEETSSSSSESTDDFFKDSTNDLVYKYLHSTSKTTSTVNSELAMLHATTLASPNGLAPIKAEDINGKDSYYLDPDYQPLTLLGSSPFKSSLRPISLLSYTSTHAQVHVFDTYHSHRYLLTVPISALRVATVKTSILETPNMSYSRNQEEGFDQDQYNQHIANFMLVQSAVHVTLAKSLAMKLLCPSDDTPKLNTSIASEKVTFKFISSIFKNIIFLIPQISEKRLSEQSLRQFTMSTPPPSSKSDSVESLLRFTRFVFQWIVGDLRSPQIGTEVLRLLSSDYAKTYEHQPIEKDSEKAWGTKSNTIGFIVRCLVQILSSPLRISQSLAQLESSSLSLLIPTSPSFTSINTKMTTSSLLASSSLLLSQQSPPDDVFYTYNIVSLSSNESTTDNSNFILFESSHPYPNDANNEFSINIPGANGIRIIFDRRCRTEKGPDCLTFIDAKTHKEIKKFTGHDGWISFDIPEVSSVIGKFRSDGSVNDWGYRFLAIAITSQSNQQAVQSWKSIQDQLTGTNERSGSKKSNETADFEFVMWALQLLLLLPLRIPQPPSSTPPPSPILAHLTLDLVGFINPLLAIVSSLNCGHPVFRLASNVLNDLLERWMECHNLDQLQTNTNTFGFPSESVQRSITTFVIDDDDISEDSDSDNDSDLDDGPDIALSVRNIITALEVKHSLIRSLRLHQRLTKIESEEFVPTPVHISTNTAHLPDTLFHLPSPLPFKEESIISKFDSLSSIFAHEMGAKHPLSLDLLTHLTQSAASTFILSSPHPYTKEGWEQEIVSPLKCTFNLAIAPTSKVNSGNGHTLTIVSKDGDTEKRLLISSFTQEFKVKGPYLKLILDTKNTEPEKNDSFGVDITVSVSFDKKKKKKSEKKDTATGKRQFNEMLIPTVRRLMNIFSDSSVWNTSLDSALVTLLNGVCKRTQKNWKDVSIQDILDEASVTMEGPNESFVKRAISLSTACPVGSCPSQKPDEEQSRIPSMTPTFPQFHPHSSDPTQQILELASDISTFSPFSHLPLQFSSLFESSKEEKPKEGLLIDPLTIHPLLIRLEMVKQFNVNLFNLLEILPFTSFSSSLHVLPQINSTRSLLFSTMKSTLFDTIINKSFTDSPRRPEINLNRTTRNMGNLVTHSIYFQAMNALRPHISSGSVKQRSQAFQVALTGEGSIDQGGPYREVLSDMTSELQEYVYVDKRGQVRGENDGGDKRMRMPLLRPTANGLSELGEERESFVLNTSNDEIEWTRGIPSSSTMSSFGQSSPETKRQLLTFLGSLMGIHILTHNPMNLNLSSTVWKQIVGQELTLADVRRTDEMAAKMIEITKRCEDREEWEDLEVVWEWMGVDGHLVDLRQFISDSDHALVDVEALSDNTARFAPISLTPSTPVPFTLRSVFSRALLAFKTTEGQSEAQLVRTGLLSLVSEELLLFSTGADLEFLVCGDDEMSVEDLKEVTEFRGEYRQPEKQNMYWQMIESMTNEERKRWLRFVTGRSKLPASVRQRKDSKEKREIIMKVDSMRPRNSVDRYLPLGHTCAQAVEIPLYSTLEIMKAKCVYAAMNCLSIETDGTGRGGYEIADEEE</sequence>
<feature type="region of interest" description="Disordered" evidence="3">
    <location>
        <begin position="3180"/>
        <end position="3387"/>
    </location>
</feature>
<feature type="region of interest" description="Disordered" evidence="3">
    <location>
        <begin position="2474"/>
        <end position="2514"/>
    </location>
</feature>
<evidence type="ECO:0000256" key="2">
    <source>
        <dbReference type="PROSITE-ProRule" id="PRU00104"/>
    </source>
</evidence>
<dbReference type="InterPro" id="IPR042469">
    <property type="entry name" value="HECTD3"/>
</dbReference>
<feature type="region of interest" description="Disordered" evidence="3">
    <location>
        <begin position="3422"/>
        <end position="3515"/>
    </location>
</feature>
<feature type="compositionally biased region" description="Polar residues" evidence="3">
    <location>
        <begin position="3235"/>
        <end position="3255"/>
    </location>
</feature>
<dbReference type="SMART" id="SM00119">
    <property type="entry name" value="HECTc"/>
    <property type="match status" value="1"/>
</dbReference>
<feature type="compositionally biased region" description="Basic and acidic residues" evidence="3">
    <location>
        <begin position="3540"/>
        <end position="3558"/>
    </location>
</feature>
<feature type="compositionally biased region" description="Acidic residues" evidence="3">
    <location>
        <begin position="3344"/>
        <end position="3357"/>
    </location>
</feature>
<feature type="region of interest" description="Disordered" evidence="3">
    <location>
        <begin position="336"/>
        <end position="366"/>
    </location>
</feature>
<proteinExistence type="predicted"/>
<gene>
    <name evidence="5" type="ORF">BLNAU_5925</name>
</gene>
<feature type="compositionally biased region" description="Basic and acidic residues" evidence="3">
    <location>
        <begin position="3443"/>
        <end position="3473"/>
    </location>
</feature>
<feature type="domain" description="HECT" evidence="4">
    <location>
        <begin position="4708"/>
        <end position="5131"/>
    </location>
</feature>
<keyword evidence="1 2" id="KW-0833">Ubl conjugation pathway</keyword>
<feature type="active site" description="Glycyl thioester intermediate" evidence="2">
    <location>
        <position position="5089"/>
    </location>
</feature>
<feature type="compositionally biased region" description="Low complexity" evidence="3">
    <location>
        <begin position="3289"/>
        <end position="3300"/>
    </location>
</feature>
<dbReference type="Proteomes" id="UP001281761">
    <property type="component" value="Unassembled WGS sequence"/>
</dbReference>
<dbReference type="PROSITE" id="PS50237">
    <property type="entry name" value="HECT"/>
    <property type="match status" value="1"/>
</dbReference>
<dbReference type="InterPro" id="IPR035983">
    <property type="entry name" value="Hect_E3_ubiquitin_ligase"/>
</dbReference>
<dbReference type="InterPro" id="IPR035914">
    <property type="entry name" value="Sperma_CUB_dom_sf"/>
</dbReference>
<evidence type="ECO:0000313" key="5">
    <source>
        <dbReference type="EMBL" id="KAK2959130.1"/>
    </source>
</evidence>
<dbReference type="Pfam" id="PF00632">
    <property type="entry name" value="HECT"/>
    <property type="match status" value="1"/>
</dbReference>
<dbReference type="PANTHER" id="PTHR46654">
    <property type="entry name" value="E3 UBIQUITIN-PROTEIN LIGASE HECTD3"/>
    <property type="match status" value="1"/>
</dbReference>
<feature type="compositionally biased region" description="Acidic residues" evidence="3">
    <location>
        <begin position="3260"/>
        <end position="3279"/>
    </location>
</feature>
<feature type="compositionally biased region" description="Polar residues" evidence="3">
    <location>
        <begin position="339"/>
        <end position="350"/>
    </location>
</feature>
<evidence type="ECO:0000313" key="6">
    <source>
        <dbReference type="Proteomes" id="UP001281761"/>
    </source>
</evidence>
<protein>
    <submittedName>
        <fullName evidence="5">HECT E3 ubiquitin ligase</fullName>
    </submittedName>
</protein>
<evidence type="ECO:0000259" key="4">
    <source>
        <dbReference type="PROSITE" id="PS50237"/>
    </source>
</evidence>
<dbReference type="EMBL" id="JARBJD010000032">
    <property type="protein sequence ID" value="KAK2959130.1"/>
    <property type="molecule type" value="Genomic_DNA"/>
</dbReference>
<feature type="compositionally biased region" description="Acidic residues" evidence="3">
    <location>
        <begin position="3301"/>
        <end position="3320"/>
    </location>
</feature>
<feature type="compositionally biased region" description="Polar residues" evidence="3">
    <location>
        <begin position="3422"/>
        <end position="3436"/>
    </location>
</feature>
<feature type="compositionally biased region" description="Acidic residues" evidence="3">
    <location>
        <begin position="3559"/>
        <end position="3569"/>
    </location>
</feature>
<dbReference type="Gene3D" id="2.60.120.290">
    <property type="entry name" value="Spermadhesin, CUB domain"/>
    <property type="match status" value="1"/>
</dbReference>
<dbReference type="SUPFAM" id="SSF56204">
    <property type="entry name" value="Hect, E3 ligase catalytic domain"/>
    <property type="match status" value="1"/>
</dbReference>
<feature type="compositionally biased region" description="Acidic residues" evidence="3">
    <location>
        <begin position="3217"/>
        <end position="3227"/>
    </location>
</feature>
<evidence type="ECO:0000256" key="1">
    <source>
        <dbReference type="ARBA" id="ARBA00022786"/>
    </source>
</evidence>
<dbReference type="InterPro" id="IPR000569">
    <property type="entry name" value="HECT_dom"/>
</dbReference>